<dbReference type="Proteomes" id="UP001610446">
    <property type="component" value="Unassembled WGS sequence"/>
</dbReference>
<dbReference type="Gene3D" id="3.40.10.10">
    <property type="entry name" value="DNA Methylphosphotriester Repair Domain"/>
    <property type="match status" value="1"/>
</dbReference>
<keyword evidence="2" id="KW-0808">Transferase</keyword>
<evidence type="ECO:0000256" key="1">
    <source>
        <dbReference type="ARBA" id="ARBA00001947"/>
    </source>
</evidence>
<dbReference type="PROSITE" id="PS01124">
    <property type="entry name" value="HTH_ARAC_FAMILY_2"/>
    <property type="match status" value="1"/>
</dbReference>
<sequence length="232" mass="25056">MAQKQSPARTSIARLRENTSHSENSAATRWQAVVTRDPAATSFVYAVLTTKIYCRPSCAARLARRVNVEFYDTPHQAERAGFRPCKRCKPETLTPVINPQVVLVQRACQSIMKGIVSGSGSDSGSKHKSNTKPTLAMLAKEAGLTPSHFHRVFKKLIGVTPGKYAADISKEITEELSQCSSRASGQIQRKFDAGGGTAGAAVNNSVLWNDFDILLAMEDEYASGHDASTLAG</sequence>
<protein>
    <submittedName>
        <fullName evidence="8">Metal binding domain of Ada-domain-containing protein</fullName>
    </submittedName>
</protein>
<dbReference type="Pfam" id="PF02805">
    <property type="entry name" value="Ada_Zn_binding"/>
    <property type="match status" value="1"/>
</dbReference>
<dbReference type="SUPFAM" id="SSF46689">
    <property type="entry name" value="Homeodomain-like"/>
    <property type="match status" value="1"/>
</dbReference>
<name>A0ABR4JMS0_9EURO</name>
<dbReference type="Pfam" id="PF00165">
    <property type="entry name" value="HTH_AraC"/>
    <property type="match status" value="1"/>
</dbReference>
<dbReference type="InterPro" id="IPR009057">
    <property type="entry name" value="Homeodomain-like_sf"/>
</dbReference>
<evidence type="ECO:0000259" key="7">
    <source>
        <dbReference type="PROSITE" id="PS01124"/>
    </source>
</evidence>
<evidence type="ECO:0000256" key="2">
    <source>
        <dbReference type="ARBA" id="ARBA00022603"/>
    </source>
</evidence>
<keyword evidence="4" id="KW-0010">Activator</keyword>
<comment type="caution">
    <text evidence="8">The sequence shown here is derived from an EMBL/GenBank/DDBJ whole genome shotgun (WGS) entry which is preliminary data.</text>
</comment>
<evidence type="ECO:0000313" key="9">
    <source>
        <dbReference type="Proteomes" id="UP001610446"/>
    </source>
</evidence>
<comment type="cofactor">
    <cofactor evidence="1">
        <name>Zn(2+)</name>
        <dbReference type="ChEBI" id="CHEBI:29105"/>
    </cofactor>
</comment>
<evidence type="ECO:0000256" key="5">
    <source>
        <dbReference type="ARBA" id="ARBA00023163"/>
    </source>
</evidence>
<keyword evidence="5" id="KW-0804">Transcription</keyword>
<keyword evidence="3" id="KW-0805">Transcription regulation</keyword>
<dbReference type="EMBL" id="JBFXLU010000122">
    <property type="protein sequence ID" value="KAL2840283.1"/>
    <property type="molecule type" value="Genomic_DNA"/>
</dbReference>
<feature type="domain" description="HTH araC/xylS-type" evidence="7">
    <location>
        <begin position="129"/>
        <end position="167"/>
    </location>
</feature>
<dbReference type="InterPro" id="IPR018060">
    <property type="entry name" value="HTH_AraC"/>
</dbReference>
<dbReference type="SUPFAM" id="SSF57884">
    <property type="entry name" value="Ada DNA repair protein, N-terminal domain (N-Ada 10)"/>
    <property type="match status" value="1"/>
</dbReference>
<evidence type="ECO:0000256" key="3">
    <source>
        <dbReference type="ARBA" id="ARBA00023015"/>
    </source>
</evidence>
<dbReference type="InterPro" id="IPR035451">
    <property type="entry name" value="Ada-like_dom_sf"/>
</dbReference>
<evidence type="ECO:0000313" key="8">
    <source>
        <dbReference type="EMBL" id="KAL2840283.1"/>
    </source>
</evidence>
<evidence type="ECO:0000256" key="6">
    <source>
        <dbReference type="SAM" id="MobiDB-lite"/>
    </source>
</evidence>
<organism evidence="8 9">
    <name type="scientific">Aspergillus pseudoustus</name>
    <dbReference type="NCBI Taxonomy" id="1810923"/>
    <lineage>
        <taxon>Eukaryota</taxon>
        <taxon>Fungi</taxon>
        <taxon>Dikarya</taxon>
        <taxon>Ascomycota</taxon>
        <taxon>Pezizomycotina</taxon>
        <taxon>Eurotiomycetes</taxon>
        <taxon>Eurotiomycetidae</taxon>
        <taxon>Eurotiales</taxon>
        <taxon>Aspergillaceae</taxon>
        <taxon>Aspergillus</taxon>
        <taxon>Aspergillus subgen. Nidulantes</taxon>
    </lineage>
</organism>
<feature type="region of interest" description="Disordered" evidence="6">
    <location>
        <begin position="1"/>
        <end position="26"/>
    </location>
</feature>
<dbReference type="Gene3D" id="1.10.10.60">
    <property type="entry name" value="Homeodomain-like"/>
    <property type="match status" value="1"/>
</dbReference>
<keyword evidence="2" id="KW-0489">Methyltransferase</keyword>
<evidence type="ECO:0000256" key="4">
    <source>
        <dbReference type="ARBA" id="ARBA00023159"/>
    </source>
</evidence>
<accession>A0ABR4JMS0</accession>
<gene>
    <name evidence="8" type="ORF">BJY01DRAFT_218572</name>
</gene>
<dbReference type="InterPro" id="IPR004026">
    <property type="entry name" value="Ada_DNA_repair_Zn-bd"/>
</dbReference>
<reference evidence="8 9" key="1">
    <citation type="submission" date="2024-07" db="EMBL/GenBank/DDBJ databases">
        <title>Section-level genome sequencing and comparative genomics of Aspergillus sections Usti and Cavernicolus.</title>
        <authorList>
            <consortium name="Lawrence Berkeley National Laboratory"/>
            <person name="Nybo J.L."/>
            <person name="Vesth T.C."/>
            <person name="Theobald S."/>
            <person name="Frisvad J.C."/>
            <person name="Larsen T.O."/>
            <person name="Kjaerboelling I."/>
            <person name="Rothschild-Mancinelli K."/>
            <person name="Lyhne E.K."/>
            <person name="Kogle M.E."/>
            <person name="Barry K."/>
            <person name="Clum A."/>
            <person name="Na H."/>
            <person name="Ledsgaard L."/>
            <person name="Lin J."/>
            <person name="Lipzen A."/>
            <person name="Kuo A."/>
            <person name="Riley R."/>
            <person name="Mondo S."/>
            <person name="Labutti K."/>
            <person name="Haridas S."/>
            <person name="Pangalinan J."/>
            <person name="Salamov A.A."/>
            <person name="Simmons B.A."/>
            <person name="Magnuson J.K."/>
            <person name="Chen J."/>
            <person name="Drula E."/>
            <person name="Henrissat B."/>
            <person name="Wiebenga A."/>
            <person name="Lubbers R.J."/>
            <person name="Gomes A.C."/>
            <person name="Makela M.R."/>
            <person name="Stajich J."/>
            <person name="Grigoriev I.V."/>
            <person name="Mortensen U.H."/>
            <person name="De Vries R.P."/>
            <person name="Baker S.E."/>
            <person name="Andersen M.R."/>
        </authorList>
    </citation>
    <scope>NUCLEOTIDE SEQUENCE [LARGE SCALE GENOMIC DNA]</scope>
    <source>
        <strain evidence="8 9">CBS 123904</strain>
    </source>
</reference>
<proteinExistence type="predicted"/>
<keyword evidence="9" id="KW-1185">Reference proteome</keyword>